<reference evidence="1 2" key="1">
    <citation type="submission" date="2019-03" db="EMBL/GenBank/DDBJ databases">
        <title>San Antonio Military Medical Center submission to MRSN (WRAIR), pending publication.</title>
        <authorList>
            <person name="Blyth D.M."/>
            <person name="Mccarthy S.L."/>
            <person name="Schall S.E."/>
            <person name="Stam J.A."/>
            <person name="Ong A.C."/>
            <person name="Mcgann P.T."/>
        </authorList>
    </citation>
    <scope>NUCLEOTIDE SEQUENCE [LARGE SCALE GENOMIC DNA]</scope>
    <source>
        <strain evidence="1 2">MRSN571793</strain>
    </source>
</reference>
<proteinExistence type="predicted"/>
<comment type="caution">
    <text evidence="1">The sequence shown here is derived from an EMBL/GenBank/DDBJ whole genome shotgun (WGS) entry which is preliminary data.</text>
</comment>
<dbReference type="RefSeq" id="WP_134436583.1">
    <property type="nucleotide sequence ID" value="NZ_SOML01000007.1"/>
</dbReference>
<dbReference type="OrthoDB" id="671786at2"/>
<name>A0A4Y8L201_9BACT</name>
<accession>A0A4Y8L201</accession>
<dbReference type="AlphaFoldDB" id="A0A4Y8L201"/>
<dbReference type="EMBL" id="SOML01000007">
    <property type="protein sequence ID" value="TFD95532.1"/>
    <property type="molecule type" value="Genomic_DNA"/>
</dbReference>
<evidence type="ECO:0000313" key="2">
    <source>
        <dbReference type="Proteomes" id="UP000297861"/>
    </source>
</evidence>
<sequence length="494" mass="57050">MIQKLGNVGVSVGENSTLTFQMGDNPFVTPLMQRSDFVDSSLSAFGPFQWLNVNGYNIYARGANNMQCEEIEYDIKRNRLLPTLITKKVNMLYGRGLRGYRDEIGQDNKIIRKWHDEPSVFSHLESWTKNGIELPYQDFALALIKRYYTFGDFFVKNRMSQGNIIRYIGRTPIAGMELIENKYCRLAARKGFDPYREVPTYKDFDTILFGNWHNGVSNFSIYPRFNMSDVRNYKTAAIAHYRQDSVGEFYGRNETFEGTKTLLRLSNDLPEYLTSFLSNSLSAKVHLIIPDAWIASKRKQIQALCAENKKRKEDSKPLFTFSGKKIEIGSEYSESYLIEYIDYEIKQATKFLTGKKNQGKTFTSYSFRTANKDEERWRFETLDLKYSEYITSLITVDKRADEVLLSAFGLDASISAISQPGVISKSGADSYYNYIIYMLSLQPDEQVCMKPFNDYLTANFPSLYDSGYRLGCYREMPSRQEEVSVNDRLNTQQA</sequence>
<organism evidence="1 2">
    <name type="scientific">Dysgonomonas capnocytophagoides</name>
    <dbReference type="NCBI Taxonomy" id="45254"/>
    <lineage>
        <taxon>Bacteria</taxon>
        <taxon>Pseudomonadati</taxon>
        <taxon>Bacteroidota</taxon>
        <taxon>Bacteroidia</taxon>
        <taxon>Bacteroidales</taxon>
        <taxon>Dysgonomonadaceae</taxon>
        <taxon>Dysgonomonas</taxon>
    </lineage>
</organism>
<protein>
    <submittedName>
        <fullName evidence="1">Uncharacterized protein</fullName>
    </submittedName>
</protein>
<gene>
    <name evidence="1" type="ORF">E2605_11845</name>
</gene>
<dbReference type="Proteomes" id="UP000297861">
    <property type="component" value="Unassembled WGS sequence"/>
</dbReference>
<evidence type="ECO:0000313" key="1">
    <source>
        <dbReference type="EMBL" id="TFD95532.1"/>
    </source>
</evidence>
<keyword evidence="2" id="KW-1185">Reference proteome</keyword>